<protein>
    <recommendedName>
        <fullName evidence="8">RING-type domain-containing protein</fullName>
    </recommendedName>
</protein>
<dbReference type="GO" id="GO:0004842">
    <property type="term" value="F:ubiquitin-protein transferase activity"/>
    <property type="evidence" value="ECO:0007669"/>
    <property type="project" value="InterPro"/>
</dbReference>
<gene>
    <name evidence="9" type="ORF">H257_18015</name>
</gene>
<dbReference type="PROSITE" id="PS51873">
    <property type="entry name" value="TRIAD"/>
    <property type="match status" value="1"/>
</dbReference>
<feature type="domain" description="RING-type" evidence="8">
    <location>
        <begin position="129"/>
        <end position="321"/>
    </location>
</feature>
<feature type="transmembrane region" description="Helical" evidence="7">
    <location>
        <begin position="29"/>
        <end position="53"/>
    </location>
</feature>
<reference evidence="9" key="1">
    <citation type="submission" date="2013-12" db="EMBL/GenBank/DDBJ databases">
        <title>The Genome Sequence of Aphanomyces astaci APO3.</title>
        <authorList>
            <consortium name="The Broad Institute Genomics Platform"/>
            <person name="Russ C."/>
            <person name="Tyler B."/>
            <person name="van West P."/>
            <person name="Dieguez-Uribeondo J."/>
            <person name="Young S.K."/>
            <person name="Zeng Q."/>
            <person name="Gargeya S."/>
            <person name="Fitzgerald M."/>
            <person name="Abouelleil A."/>
            <person name="Alvarado L."/>
            <person name="Chapman S.B."/>
            <person name="Gainer-Dewar J."/>
            <person name="Goldberg J."/>
            <person name="Griggs A."/>
            <person name="Gujja S."/>
            <person name="Hansen M."/>
            <person name="Howarth C."/>
            <person name="Imamovic A."/>
            <person name="Ireland A."/>
            <person name="Larimer J."/>
            <person name="McCowan C."/>
            <person name="Murphy C."/>
            <person name="Pearson M."/>
            <person name="Poon T.W."/>
            <person name="Priest M."/>
            <person name="Roberts A."/>
            <person name="Saif S."/>
            <person name="Shea T."/>
            <person name="Sykes S."/>
            <person name="Wortman J."/>
            <person name="Nusbaum C."/>
            <person name="Birren B."/>
        </authorList>
    </citation>
    <scope>NUCLEOTIDE SEQUENCE [LARGE SCALE GENOMIC DNA]</scope>
    <source>
        <strain evidence="9">APO3</strain>
    </source>
</reference>
<keyword evidence="3" id="KW-0677">Repeat</keyword>
<evidence type="ECO:0000256" key="3">
    <source>
        <dbReference type="ARBA" id="ARBA00022737"/>
    </source>
</evidence>
<evidence type="ECO:0000313" key="9">
    <source>
        <dbReference type="EMBL" id="ETV65183.1"/>
    </source>
</evidence>
<keyword evidence="7" id="KW-0472">Membrane</keyword>
<dbReference type="InterPro" id="IPR031127">
    <property type="entry name" value="E3_UB_ligase_RBR"/>
</dbReference>
<keyword evidence="4" id="KW-0863">Zinc-finger</keyword>
<dbReference type="STRING" id="112090.W4FEP1"/>
<dbReference type="GeneID" id="20820011"/>
<evidence type="ECO:0000256" key="5">
    <source>
        <dbReference type="ARBA" id="ARBA00022786"/>
    </source>
</evidence>
<dbReference type="Gene3D" id="1.20.120.1750">
    <property type="match status" value="1"/>
</dbReference>
<evidence type="ECO:0000259" key="8">
    <source>
        <dbReference type="PROSITE" id="PS51873"/>
    </source>
</evidence>
<dbReference type="GO" id="GO:0008270">
    <property type="term" value="F:zinc ion binding"/>
    <property type="evidence" value="ECO:0007669"/>
    <property type="project" value="UniProtKB-KW"/>
</dbReference>
<dbReference type="CDD" id="cd20336">
    <property type="entry name" value="Rcat_RBR"/>
    <property type="match status" value="1"/>
</dbReference>
<dbReference type="AlphaFoldDB" id="W4FEP1"/>
<feature type="transmembrane region" description="Helical" evidence="7">
    <location>
        <begin position="7"/>
        <end position="23"/>
    </location>
</feature>
<keyword evidence="7" id="KW-0812">Transmembrane</keyword>
<evidence type="ECO:0000256" key="2">
    <source>
        <dbReference type="ARBA" id="ARBA00022723"/>
    </source>
</evidence>
<dbReference type="InterPro" id="IPR044066">
    <property type="entry name" value="TRIAD_supradom"/>
</dbReference>
<dbReference type="VEuPathDB" id="FungiDB:H257_18015"/>
<dbReference type="Gene3D" id="3.30.40.10">
    <property type="entry name" value="Zinc/RING finger domain, C3HC4 (zinc finger)"/>
    <property type="match status" value="1"/>
</dbReference>
<dbReference type="Pfam" id="PF22191">
    <property type="entry name" value="IBR_1"/>
    <property type="match status" value="1"/>
</dbReference>
<evidence type="ECO:0000256" key="4">
    <source>
        <dbReference type="ARBA" id="ARBA00022771"/>
    </source>
</evidence>
<dbReference type="RefSeq" id="XP_009845307.1">
    <property type="nucleotide sequence ID" value="XM_009847005.1"/>
</dbReference>
<organism evidence="9">
    <name type="scientific">Aphanomyces astaci</name>
    <name type="common">Crayfish plague agent</name>
    <dbReference type="NCBI Taxonomy" id="112090"/>
    <lineage>
        <taxon>Eukaryota</taxon>
        <taxon>Sar</taxon>
        <taxon>Stramenopiles</taxon>
        <taxon>Oomycota</taxon>
        <taxon>Saprolegniomycetes</taxon>
        <taxon>Saprolegniales</taxon>
        <taxon>Verrucalvaceae</taxon>
        <taxon>Aphanomyces</taxon>
    </lineage>
</organism>
<proteinExistence type="predicted"/>
<keyword evidence="6" id="KW-0862">Zinc</keyword>
<dbReference type="SUPFAM" id="SSF57850">
    <property type="entry name" value="RING/U-box"/>
    <property type="match status" value="2"/>
</dbReference>
<dbReference type="PANTHER" id="PTHR11685">
    <property type="entry name" value="RBR FAMILY RING FINGER AND IBR DOMAIN-CONTAINING"/>
    <property type="match status" value="1"/>
</dbReference>
<evidence type="ECO:0000256" key="1">
    <source>
        <dbReference type="ARBA" id="ARBA00022679"/>
    </source>
</evidence>
<sequence length="321" mass="35687">MGVTDKSVACVGLGLVVLSYWLWRSPWTVVGYIALALVVLVLGVMLWIVWVLVCIEAFFKRPTVVAAPLKSPPAETPKHSKASLGSLLGCIGGALKGIQSVESWCHRRRKRLKQPRPPSMPPALSQLPPVVQCVVCLELVPIADCASCTGCPMACCGICMEKYLCLKVTSDHQMHLGCPSCSAALGAATLKRFMSPYLQQKLVELEQSHRSFKCPKCHSDKSIVIPSGYISRRSLTCTQCKSCWCIDCGLKYHYFATQACGSFRKWRAKHRVKACPNCTRFIEKVDGCNHMTCTQCKFQFCWVCSTKWTLLHKCTPRWFAG</sequence>
<evidence type="ECO:0000256" key="6">
    <source>
        <dbReference type="ARBA" id="ARBA00022833"/>
    </source>
</evidence>
<accession>W4FEP1</accession>
<name>W4FEP1_APHAT</name>
<keyword evidence="1" id="KW-0808">Transferase</keyword>
<keyword evidence="2" id="KW-0479">Metal-binding</keyword>
<evidence type="ECO:0000256" key="7">
    <source>
        <dbReference type="SAM" id="Phobius"/>
    </source>
</evidence>
<dbReference type="OrthoDB" id="10009520at2759"/>
<dbReference type="InterPro" id="IPR013083">
    <property type="entry name" value="Znf_RING/FYVE/PHD"/>
</dbReference>
<keyword evidence="7" id="KW-1133">Transmembrane helix</keyword>
<keyword evidence="5" id="KW-0833">Ubl conjugation pathway</keyword>
<dbReference type="EMBL" id="KI913244">
    <property type="protein sequence ID" value="ETV65183.1"/>
    <property type="molecule type" value="Genomic_DNA"/>
</dbReference>
<dbReference type="GO" id="GO:0016567">
    <property type="term" value="P:protein ubiquitination"/>
    <property type="evidence" value="ECO:0007669"/>
    <property type="project" value="InterPro"/>
</dbReference>